<accession>A0AAV7H4D5</accession>
<comment type="caution">
    <text evidence="1">The sequence shown here is derived from an EMBL/GenBank/DDBJ whole genome shotgun (WGS) entry which is preliminary data.</text>
</comment>
<dbReference type="EMBL" id="JAGFBR010000009">
    <property type="protein sequence ID" value="KAH0462589.1"/>
    <property type="molecule type" value="Genomic_DNA"/>
</dbReference>
<gene>
    <name evidence="1" type="ORF">IEQ34_010164</name>
</gene>
<sequence>MKGLRKSLFSFFGLRRRDYYQREEEEQERRSSAKIWVSDHDKGRWVAEQDIDRKAANFIYKEHQRLKQQSERHFRDYTLAASEVTLARGSRQEEWTS</sequence>
<protein>
    <submittedName>
        <fullName evidence="1">Uncharacterized protein</fullName>
    </submittedName>
</protein>
<evidence type="ECO:0000313" key="2">
    <source>
        <dbReference type="Proteomes" id="UP000775213"/>
    </source>
</evidence>
<name>A0AAV7H4D5_DENCH</name>
<dbReference type="Proteomes" id="UP000775213">
    <property type="component" value="Unassembled WGS sequence"/>
</dbReference>
<organism evidence="1 2">
    <name type="scientific">Dendrobium chrysotoxum</name>
    <name type="common">Orchid</name>
    <dbReference type="NCBI Taxonomy" id="161865"/>
    <lineage>
        <taxon>Eukaryota</taxon>
        <taxon>Viridiplantae</taxon>
        <taxon>Streptophyta</taxon>
        <taxon>Embryophyta</taxon>
        <taxon>Tracheophyta</taxon>
        <taxon>Spermatophyta</taxon>
        <taxon>Magnoliopsida</taxon>
        <taxon>Liliopsida</taxon>
        <taxon>Asparagales</taxon>
        <taxon>Orchidaceae</taxon>
        <taxon>Epidendroideae</taxon>
        <taxon>Malaxideae</taxon>
        <taxon>Dendrobiinae</taxon>
        <taxon>Dendrobium</taxon>
    </lineage>
</organism>
<proteinExistence type="predicted"/>
<evidence type="ECO:0000313" key="1">
    <source>
        <dbReference type="EMBL" id="KAH0462589.1"/>
    </source>
</evidence>
<dbReference type="PANTHER" id="PTHR33511">
    <property type="entry name" value="OS06G0632400 PROTEIN"/>
    <property type="match status" value="1"/>
</dbReference>
<keyword evidence="2" id="KW-1185">Reference proteome</keyword>
<reference evidence="1 2" key="1">
    <citation type="journal article" date="2021" name="Hortic Res">
        <title>Chromosome-scale assembly of the Dendrobium chrysotoxum genome enhances the understanding of orchid evolution.</title>
        <authorList>
            <person name="Zhang Y."/>
            <person name="Zhang G.Q."/>
            <person name="Zhang D."/>
            <person name="Liu X.D."/>
            <person name="Xu X.Y."/>
            <person name="Sun W.H."/>
            <person name="Yu X."/>
            <person name="Zhu X."/>
            <person name="Wang Z.W."/>
            <person name="Zhao X."/>
            <person name="Zhong W.Y."/>
            <person name="Chen H."/>
            <person name="Yin W.L."/>
            <person name="Huang T."/>
            <person name="Niu S.C."/>
            <person name="Liu Z.J."/>
        </authorList>
    </citation>
    <scope>NUCLEOTIDE SEQUENCE [LARGE SCALE GENOMIC DNA]</scope>
    <source>
        <strain evidence="1">Lindl</strain>
    </source>
</reference>
<dbReference type="AlphaFoldDB" id="A0AAV7H4D5"/>